<gene>
    <name evidence="1" type="ORF">MJG50_01845</name>
</gene>
<name>A0AAW5E3Y5_9BACI</name>
<dbReference type="AlphaFoldDB" id="A0AAW5E3Y5"/>
<sequence length="196" mass="22727">MNQLRDEFDLSDEVKRIIINGIKLGLSRFYSEKEGKPEIQTARNFISRKRASYVFDSIYHLANQHLEQNIIAEIRSAGLSYEYVLLVIEDRNIMITFSQEKHHDDLPEYSEYRSEYTEGNGRFDPQLTLFEEIETNHKKYKHLIVTYNGSSGPDPEFVWIGATNKGQTAWIYHQDLMVGIQKNCPATFVSGIKLGN</sequence>
<evidence type="ECO:0000313" key="2">
    <source>
        <dbReference type="Proteomes" id="UP001431131"/>
    </source>
</evidence>
<reference evidence="1" key="1">
    <citation type="submission" date="2022-02" db="EMBL/GenBank/DDBJ databases">
        <title>Fredinandcohnia quinoae sp. nov. isolated from Chenopodium quinoa seeds.</title>
        <authorList>
            <person name="Saati-Santamaria Z."/>
            <person name="Flores-Felix J.D."/>
            <person name="Igual J.M."/>
            <person name="Velazquez E."/>
            <person name="Garcia-Fraile P."/>
            <person name="Martinez-Molina E."/>
        </authorList>
    </citation>
    <scope>NUCLEOTIDE SEQUENCE</scope>
    <source>
        <strain evidence="1">SECRCQ15</strain>
    </source>
</reference>
<protein>
    <submittedName>
        <fullName evidence="1">Uncharacterized protein</fullName>
    </submittedName>
</protein>
<accession>A0AAW5E3Y5</accession>
<dbReference type="EMBL" id="JAKTTI010000001">
    <property type="protein sequence ID" value="MCH1624056.1"/>
    <property type="molecule type" value="Genomic_DNA"/>
</dbReference>
<keyword evidence="2" id="KW-1185">Reference proteome</keyword>
<evidence type="ECO:0000313" key="1">
    <source>
        <dbReference type="EMBL" id="MCH1624056.1"/>
    </source>
</evidence>
<proteinExistence type="predicted"/>
<dbReference type="Proteomes" id="UP001431131">
    <property type="component" value="Unassembled WGS sequence"/>
</dbReference>
<dbReference type="RefSeq" id="WP_240252300.1">
    <property type="nucleotide sequence ID" value="NZ_JAKTTI010000001.1"/>
</dbReference>
<comment type="caution">
    <text evidence="1">The sequence shown here is derived from an EMBL/GenBank/DDBJ whole genome shotgun (WGS) entry which is preliminary data.</text>
</comment>
<organism evidence="1 2">
    <name type="scientific">Fredinandcohnia quinoae</name>
    <dbReference type="NCBI Taxonomy" id="2918902"/>
    <lineage>
        <taxon>Bacteria</taxon>
        <taxon>Bacillati</taxon>
        <taxon>Bacillota</taxon>
        <taxon>Bacilli</taxon>
        <taxon>Bacillales</taxon>
        <taxon>Bacillaceae</taxon>
        <taxon>Fredinandcohnia</taxon>
    </lineage>
</organism>